<feature type="transmembrane region" description="Helical" evidence="7">
    <location>
        <begin position="435"/>
        <end position="455"/>
    </location>
</feature>
<dbReference type="GO" id="GO:0022857">
    <property type="term" value="F:transmembrane transporter activity"/>
    <property type="evidence" value="ECO:0007669"/>
    <property type="project" value="InterPro"/>
</dbReference>
<feature type="transmembrane region" description="Helical" evidence="7">
    <location>
        <begin position="402"/>
        <end position="420"/>
    </location>
</feature>
<feature type="transmembrane region" description="Helical" evidence="7">
    <location>
        <begin position="372"/>
        <end position="390"/>
    </location>
</feature>
<dbReference type="Pfam" id="PF00860">
    <property type="entry name" value="Xan_ur_permease"/>
    <property type="match status" value="2"/>
</dbReference>
<keyword evidence="5 7" id="KW-0472">Membrane</keyword>
<feature type="compositionally biased region" description="Acidic residues" evidence="6">
    <location>
        <begin position="512"/>
        <end position="524"/>
    </location>
</feature>
<evidence type="ECO:0000256" key="1">
    <source>
        <dbReference type="ARBA" id="ARBA00004141"/>
    </source>
</evidence>
<evidence type="ECO:0000256" key="7">
    <source>
        <dbReference type="SAM" id="Phobius"/>
    </source>
</evidence>
<evidence type="ECO:0000256" key="5">
    <source>
        <dbReference type="ARBA" id="ARBA00023136"/>
    </source>
</evidence>
<dbReference type="PANTHER" id="PTHR11119">
    <property type="entry name" value="XANTHINE-URACIL / VITAMIN C PERMEASE FAMILY MEMBER"/>
    <property type="match status" value="1"/>
</dbReference>
<gene>
    <name evidence="8" type="ORF">Anapl_10116</name>
</gene>
<reference evidence="9" key="1">
    <citation type="journal article" date="2013" name="Nat. Genet.">
        <title>The duck genome and transcriptome provide insight into an avian influenza virus reservoir species.</title>
        <authorList>
            <person name="Huang Y."/>
            <person name="Li Y."/>
            <person name="Burt D.W."/>
            <person name="Chen H."/>
            <person name="Zhang Y."/>
            <person name="Qian W."/>
            <person name="Kim H."/>
            <person name="Gan S."/>
            <person name="Zhao Y."/>
            <person name="Li J."/>
            <person name="Yi K."/>
            <person name="Feng H."/>
            <person name="Zhu P."/>
            <person name="Li B."/>
            <person name="Liu Q."/>
            <person name="Fairley S."/>
            <person name="Magor K.E."/>
            <person name="Du Z."/>
            <person name="Hu X."/>
            <person name="Goodman L."/>
            <person name="Tafer H."/>
            <person name="Vignal A."/>
            <person name="Lee T."/>
            <person name="Kim K.W."/>
            <person name="Sheng Z."/>
            <person name="An Y."/>
            <person name="Searle S."/>
            <person name="Herrero J."/>
            <person name="Groenen M.A."/>
            <person name="Crooijmans R.P."/>
            <person name="Faraut T."/>
            <person name="Cai Q."/>
            <person name="Webster R.G."/>
            <person name="Aldridge J.R."/>
            <person name="Warren W.C."/>
            <person name="Bartschat S."/>
            <person name="Kehr S."/>
            <person name="Marz M."/>
            <person name="Stadler P.F."/>
            <person name="Smith J."/>
            <person name="Kraus R.H."/>
            <person name="Zhao Y."/>
            <person name="Ren L."/>
            <person name="Fei J."/>
            <person name="Morisson M."/>
            <person name="Kaiser P."/>
            <person name="Griffin D.K."/>
            <person name="Rao M."/>
            <person name="Pitel F."/>
            <person name="Wang J."/>
            <person name="Li N."/>
        </authorList>
    </citation>
    <scope>NUCLEOTIDE SEQUENCE [LARGE SCALE GENOMIC DNA]</scope>
</reference>
<evidence type="ECO:0000256" key="2">
    <source>
        <dbReference type="ARBA" id="ARBA00008821"/>
    </source>
</evidence>
<dbReference type="EMBL" id="KB743181">
    <property type="protein sequence ID" value="EOB00585.1"/>
    <property type="molecule type" value="Genomic_DNA"/>
</dbReference>
<evidence type="ECO:0000256" key="3">
    <source>
        <dbReference type="ARBA" id="ARBA00022692"/>
    </source>
</evidence>
<feature type="region of interest" description="Disordered" evidence="6">
    <location>
        <begin position="512"/>
        <end position="568"/>
    </location>
</feature>
<feature type="compositionally biased region" description="Low complexity" evidence="6">
    <location>
        <begin position="531"/>
        <end position="540"/>
    </location>
</feature>
<evidence type="ECO:0000256" key="6">
    <source>
        <dbReference type="SAM" id="MobiDB-lite"/>
    </source>
</evidence>
<sequence length="568" mass="60495">SSSILDIAVELLQKVAPSPIRRLQKKYVSHVSRQVVPGLTVCLLQLHVAPWGGSSQVVPRWLGPLQPGNNFGDGACLVPTGKLALEMNFLSAIDWSLYTDPRELFEVLSWLEGRVAEKQGTWRGWFTYTDLCVLMEQSAWQQALGQFYQQVLKLACLLGVLYLTGFASLFASVAIVHRAVCTRSSSPAALRPAPLPLVQIPSFEYLVPAVVLSSHLSRTDGNGNGFVPGVVPVPAHLASIPNSLPGTAAASLREVSGAVVVSGLIQVALGMSGVCGWAARRCGPMVLAPSLSIIGLSAYKDAASLCSASWGVALLLMLLTVTFSQHLGSCRLPFCAWPRAPGGSVEPPVPTLSMLSSTGAFPHPHPDPCPRAGGVLCVTYAVAVGTGISYFQYADIDSGRNIFIVGFAMFMALLVPRWLGAAPAHLATGWVPLDLLFLSLLMVPVFLTGFLSFFLENTVSGTPEERGLLQKTGAGDGERGKASSVYGLPAGLRRLLPSCKAFPCCFLCPEREEEEEKEEEDEEDGCRAAEEGTAAAGEGTRLLLKPGSGEAQDRQPGQEEMLAWHTGA</sequence>
<name>R0LGA0_ANAPL</name>
<accession>R0LGA0</accession>
<evidence type="ECO:0000313" key="8">
    <source>
        <dbReference type="EMBL" id="EOB00585.1"/>
    </source>
</evidence>
<feature type="non-terminal residue" evidence="8">
    <location>
        <position position="1"/>
    </location>
</feature>
<comment type="similarity">
    <text evidence="2">Belongs to the nucleobase:cation symporter-2 (NCS2) (TC 2.A.40) family.</text>
</comment>
<keyword evidence="3 7" id="KW-0812">Transmembrane</keyword>
<dbReference type="AlphaFoldDB" id="R0LGA0"/>
<keyword evidence="4 7" id="KW-1133">Transmembrane helix</keyword>
<keyword evidence="9" id="KW-1185">Reference proteome</keyword>
<dbReference type="GO" id="GO:0016020">
    <property type="term" value="C:membrane"/>
    <property type="evidence" value="ECO:0007669"/>
    <property type="project" value="UniProtKB-SubCell"/>
</dbReference>
<proteinExistence type="inferred from homology"/>
<protein>
    <submittedName>
        <fullName evidence="8">Uncharacterized protein C2orf24-like protein</fullName>
    </submittedName>
</protein>
<evidence type="ECO:0000313" key="9">
    <source>
        <dbReference type="Proteomes" id="UP000296049"/>
    </source>
</evidence>
<feature type="transmembrane region" description="Helical" evidence="7">
    <location>
        <begin position="302"/>
        <end position="323"/>
    </location>
</feature>
<comment type="subcellular location">
    <subcellularLocation>
        <location evidence="1">Membrane</location>
        <topology evidence="1">Multi-pass membrane protein</topology>
    </subcellularLocation>
</comment>
<dbReference type="InterPro" id="IPR006043">
    <property type="entry name" value="NCS2"/>
</dbReference>
<dbReference type="Proteomes" id="UP000296049">
    <property type="component" value="Unassembled WGS sequence"/>
</dbReference>
<feature type="transmembrane region" description="Helical" evidence="7">
    <location>
        <begin position="151"/>
        <end position="176"/>
    </location>
</feature>
<organism evidence="8 9">
    <name type="scientific">Anas platyrhynchos</name>
    <name type="common">Mallard</name>
    <name type="synonym">Anas boschas</name>
    <dbReference type="NCBI Taxonomy" id="8839"/>
    <lineage>
        <taxon>Eukaryota</taxon>
        <taxon>Metazoa</taxon>
        <taxon>Chordata</taxon>
        <taxon>Craniata</taxon>
        <taxon>Vertebrata</taxon>
        <taxon>Euteleostomi</taxon>
        <taxon>Archelosauria</taxon>
        <taxon>Archosauria</taxon>
        <taxon>Dinosauria</taxon>
        <taxon>Saurischia</taxon>
        <taxon>Theropoda</taxon>
        <taxon>Coelurosauria</taxon>
        <taxon>Aves</taxon>
        <taxon>Neognathae</taxon>
        <taxon>Galloanserae</taxon>
        <taxon>Anseriformes</taxon>
        <taxon>Anatidae</taxon>
        <taxon>Anatinae</taxon>
        <taxon>Anas</taxon>
    </lineage>
</organism>
<evidence type="ECO:0000256" key="4">
    <source>
        <dbReference type="ARBA" id="ARBA00022989"/>
    </source>
</evidence>